<dbReference type="GO" id="GO:0004222">
    <property type="term" value="F:metalloendopeptidase activity"/>
    <property type="evidence" value="ECO:0007669"/>
    <property type="project" value="UniProtKB-UniRule"/>
</dbReference>
<dbReference type="Proteomes" id="UP000775627">
    <property type="component" value="Unassembled WGS sequence"/>
</dbReference>
<dbReference type="InterPro" id="IPR011096">
    <property type="entry name" value="FTP_domain"/>
</dbReference>
<dbReference type="GO" id="GO:0046872">
    <property type="term" value="F:metal ion binding"/>
    <property type="evidence" value="ECO:0007669"/>
    <property type="project" value="UniProtKB-UniRule"/>
</dbReference>
<dbReference type="Gene3D" id="3.10.170.10">
    <property type="match status" value="1"/>
</dbReference>
<feature type="chain" id="PRO_5042653673" description="Neutral metalloproteinase" evidence="11">
    <location>
        <begin position="25"/>
        <end position="564"/>
    </location>
</feature>
<keyword evidence="6 11" id="KW-0378">Hydrolase</keyword>
<geneLocation type="plasmid" evidence="16">
    <name>pFR260</name>
</geneLocation>
<dbReference type="GO" id="GO:0005576">
    <property type="term" value="C:extracellular region"/>
    <property type="evidence" value="ECO:0007669"/>
    <property type="project" value="UniProtKB-SubCell"/>
</dbReference>
<evidence type="ECO:0000256" key="8">
    <source>
        <dbReference type="ARBA" id="ARBA00022837"/>
    </source>
</evidence>
<accession>A0A1B2RCD6</accession>
<evidence type="ECO:0000256" key="10">
    <source>
        <dbReference type="PIRSR" id="PIRSR623612-1"/>
    </source>
</evidence>
<evidence type="ECO:0000256" key="11">
    <source>
        <dbReference type="RuleBase" id="RU366073"/>
    </source>
</evidence>
<comment type="subcellular location">
    <subcellularLocation>
        <location evidence="11">Secreted</location>
    </subcellularLocation>
</comment>
<organism evidence="16">
    <name type="scientific">Bacillus thuringiensis</name>
    <dbReference type="NCBI Taxonomy" id="1428"/>
    <lineage>
        <taxon>Bacteria</taxon>
        <taxon>Bacillati</taxon>
        <taxon>Bacillota</taxon>
        <taxon>Bacilli</taxon>
        <taxon>Bacillales</taxon>
        <taxon>Bacillaceae</taxon>
        <taxon>Bacillus</taxon>
        <taxon>Bacillus cereus group</taxon>
    </lineage>
</organism>
<evidence type="ECO:0000259" key="15">
    <source>
        <dbReference type="Pfam" id="PF07504"/>
    </source>
</evidence>
<sequence length="564" mass="62917">MKKSVITLLAAGTMLGAPVSTAFAEEQASQKEIMDKMEVQQKDWNEKQGSPSFLSGDLSDKKVESQKAVKEFLEENRKLFKINPESDLTLKEVKSDDLGMKHYVYTRSINKVPVDGAQFVVHTDKKGKVTTVNGEVHPAAEEGLKNNTQAKITKEEALSNAWKHIKLKKSDTLVKVDGNTFERIKENLDSTNEKADLVVYEKSGKYYLTFKVKLQFIKPYGANWHIYVNTEDGTIVDSYNAVTNADSAHKGYGYGVLGDKKELNTTYSSIKGKYYLKDTTKPMNGGYIETFTLNHSDEDYPINYRLFDEDNAWTNKNQGPAVDAHYHAGKVYDYYKNVHNRNSIDGKGKTIRSAVNYGVNVNNAFWNGQQMIYGDGDGHEFIPLSGSLDVVAHELTHAVTEYSADLRYVNQSGALNESFSDVFGYFVDPTNWDIGDAVYTPSVSGDALRSLSNPEKYGQPSHMRDYQNLPETEEGDNGGVHINSGIPNKAAYLIISAIGKEKAEKIYYRALTTYLTPTSDFKQARTALLQSAADYDGYGSETYKAIENAWKQVGVKKVNVATKG</sequence>
<keyword evidence="9 11" id="KW-0482">Metalloprotease</keyword>
<evidence type="ECO:0000259" key="14">
    <source>
        <dbReference type="Pfam" id="PF02868"/>
    </source>
</evidence>
<comment type="function">
    <text evidence="11">Extracellular zinc metalloprotease.</text>
</comment>
<feature type="domain" description="Peptidase M4 C-terminal" evidence="14">
    <location>
        <begin position="404"/>
        <end position="555"/>
    </location>
</feature>
<feature type="active site" description="Proton donor" evidence="10">
    <location>
        <position position="481"/>
    </location>
</feature>
<feature type="region of interest" description="Disordered" evidence="12">
    <location>
        <begin position="39"/>
        <end position="59"/>
    </location>
</feature>
<evidence type="ECO:0000256" key="1">
    <source>
        <dbReference type="ARBA" id="ARBA00001947"/>
    </source>
</evidence>
<dbReference type="InterPro" id="IPR013856">
    <property type="entry name" value="Peptidase_M4_domain"/>
</dbReference>
<gene>
    <name evidence="17" type="ORF">FME64_28125</name>
    <name evidence="16" type="ORF">pFR260_154</name>
</gene>
<dbReference type="InterPro" id="IPR050728">
    <property type="entry name" value="Zinc_Metalloprotease_M4"/>
</dbReference>
<reference evidence="16" key="1">
    <citation type="submission" date="2016-05" db="EMBL/GenBank/DDBJ databases">
        <title>Complete sequence and organization of pFR260, the Bacillus thuringiensis INTA Fr7-4 plasmid harbouring the insecticidal genes.</title>
        <authorList>
            <person name="Navas L.E."/>
            <person name="Amadio A.F."/>
            <person name="Ortiz E.M."/>
            <person name="Sauka D.H."/>
            <person name="Benintende G.B."/>
            <person name="Zandomeni R.O."/>
            <person name="Berretta M.F."/>
        </authorList>
    </citation>
    <scope>NUCLEOTIDE SEQUENCE</scope>
    <source>
        <strain evidence="16">INTA Fr7-4</strain>
        <plasmid evidence="16">pFR260</plasmid>
    </source>
</reference>
<comment type="cofactor">
    <cofactor evidence="1 11">
        <name>Zn(2+)</name>
        <dbReference type="ChEBI" id="CHEBI:29105"/>
    </cofactor>
</comment>
<evidence type="ECO:0000256" key="2">
    <source>
        <dbReference type="ARBA" id="ARBA00009388"/>
    </source>
</evidence>
<dbReference type="InterPro" id="IPR001570">
    <property type="entry name" value="Peptidase_M4_C_domain"/>
</dbReference>
<dbReference type="EC" id="3.4.24.-" evidence="11"/>
<dbReference type="GO" id="GO:0006508">
    <property type="term" value="P:proteolysis"/>
    <property type="evidence" value="ECO:0007669"/>
    <property type="project" value="UniProtKB-KW"/>
</dbReference>
<keyword evidence="11" id="KW-0964">Secreted</keyword>
<dbReference type="Pfam" id="PF01447">
    <property type="entry name" value="Peptidase_M4"/>
    <property type="match status" value="1"/>
</dbReference>
<evidence type="ECO:0000256" key="3">
    <source>
        <dbReference type="ARBA" id="ARBA00022670"/>
    </source>
</evidence>
<evidence type="ECO:0000256" key="7">
    <source>
        <dbReference type="ARBA" id="ARBA00022833"/>
    </source>
</evidence>
<name>A0A1B2RCD6_BACTU</name>
<dbReference type="InterPro" id="IPR027268">
    <property type="entry name" value="Peptidase_M4/M1_CTD_sf"/>
</dbReference>
<keyword evidence="3 11" id="KW-0645">Protease</keyword>
<reference evidence="17" key="3">
    <citation type="journal article" date="2021" name="J. Invertebr. Pathol.">
        <title>Molecular characterization of a Bacillus thuringiensis strain from Argentina, toxic against Lepidoptera and Coleoptera, based on its whole-genome and Cry protein analysis.</title>
        <authorList>
            <person name="Nicolas Lazarte J."/>
            <person name="Pia Valacco M."/>
            <person name="Moreno S."/>
            <person name="Salerno G.L."/>
            <person name="Beron C.M."/>
        </authorList>
    </citation>
    <scope>NUCLEOTIDE SEQUENCE</scope>
    <source>
        <strain evidence="17">FCC7</strain>
    </source>
</reference>
<dbReference type="RefSeq" id="WP_076775895.1">
    <property type="nucleotide sequence ID" value="NZ_JAWUAH010000038.1"/>
</dbReference>
<dbReference type="SUPFAM" id="SSF55486">
    <property type="entry name" value="Metalloproteases ('zincins'), catalytic domain"/>
    <property type="match status" value="1"/>
</dbReference>
<dbReference type="PRINTS" id="PR00730">
    <property type="entry name" value="THERMOLYSIN"/>
</dbReference>
<reference evidence="17" key="2">
    <citation type="submission" date="2019-07" db="EMBL/GenBank/DDBJ databases">
        <authorList>
            <person name="Lazarte J.N."/>
            <person name="Poliero A."/>
            <person name="Beron C."/>
        </authorList>
    </citation>
    <scope>NUCLEOTIDE SEQUENCE</scope>
    <source>
        <strain evidence="17">FCC7</strain>
    </source>
</reference>
<evidence type="ECO:0000313" key="17">
    <source>
        <dbReference type="EMBL" id="MBN9901183.1"/>
    </source>
</evidence>
<keyword evidence="7 11" id="KW-0862">Zinc</keyword>
<dbReference type="Gene3D" id="1.10.390.10">
    <property type="entry name" value="Neutral Protease Domain 2"/>
    <property type="match status" value="1"/>
</dbReference>
<feature type="active site" evidence="10">
    <location>
        <position position="394"/>
    </location>
</feature>
<feature type="region of interest" description="Disordered" evidence="12">
    <location>
        <begin position="451"/>
        <end position="476"/>
    </location>
</feature>
<evidence type="ECO:0000259" key="13">
    <source>
        <dbReference type="Pfam" id="PF01447"/>
    </source>
</evidence>
<proteinExistence type="inferred from homology"/>
<dbReference type="PANTHER" id="PTHR33794">
    <property type="entry name" value="BACILLOLYSIN"/>
    <property type="match status" value="1"/>
</dbReference>
<dbReference type="Gene3D" id="3.10.450.490">
    <property type="match status" value="1"/>
</dbReference>
<evidence type="ECO:0000256" key="6">
    <source>
        <dbReference type="ARBA" id="ARBA00022801"/>
    </source>
</evidence>
<feature type="domain" description="Peptidase M4" evidence="13">
    <location>
        <begin position="251"/>
        <end position="401"/>
    </location>
</feature>
<dbReference type="PANTHER" id="PTHR33794:SF1">
    <property type="entry name" value="BACILLOLYSIN"/>
    <property type="match status" value="1"/>
</dbReference>
<dbReference type="CDD" id="cd09597">
    <property type="entry name" value="M4_TLP"/>
    <property type="match status" value="1"/>
</dbReference>
<comment type="similarity">
    <text evidence="2 11">Belongs to the peptidase M4 family.</text>
</comment>
<evidence type="ECO:0000256" key="9">
    <source>
        <dbReference type="ARBA" id="ARBA00023049"/>
    </source>
</evidence>
<evidence type="ECO:0000256" key="12">
    <source>
        <dbReference type="SAM" id="MobiDB-lite"/>
    </source>
</evidence>
<feature type="signal peptide" evidence="11">
    <location>
        <begin position="1"/>
        <end position="24"/>
    </location>
</feature>
<keyword evidence="16" id="KW-0614">Plasmid</keyword>
<feature type="domain" description="FTP" evidence="15">
    <location>
        <begin position="87"/>
        <end position="136"/>
    </location>
</feature>
<dbReference type="Pfam" id="PF02868">
    <property type="entry name" value="Peptidase_M4_C"/>
    <property type="match status" value="1"/>
</dbReference>
<evidence type="ECO:0000256" key="5">
    <source>
        <dbReference type="ARBA" id="ARBA00022729"/>
    </source>
</evidence>
<keyword evidence="5 11" id="KW-0732">Signal</keyword>
<dbReference type="EMBL" id="VIXF01000003">
    <property type="protein sequence ID" value="MBN9901183.1"/>
    <property type="molecule type" value="Genomic_DNA"/>
</dbReference>
<keyword evidence="8" id="KW-0106">Calcium</keyword>
<dbReference type="InterPro" id="IPR023612">
    <property type="entry name" value="Peptidase_M4"/>
</dbReference>
<dbReference type="EMBL" id="KX258624">
    <property type="protein sequence ID" value="AOB42251.1"/>
    <property type="molecule type" value="Genomic_DNA"/>
</dbReference>
<keyword evidence="4" id="KW-0479">Metal-binding</keyword>
<dbReference type="Pfam" id="PF07504">
    <property type="entry name" value="FTP"/>
    <property type="match status" value="1"/>
</dbReference>
<evidence type="ECO:0000256" key="4">
    <source>
        <dbReference type="ARBA" id="ARBA00022723"/>
    </source>
</evidence>
<evidence type="ECO:0000313" key="16">
    <source>
        <dbReference type="EMBL" id="AOB42251.1"/>
    </source>
</evidence>
<dbReference type="AlphaFoldDB" id="A0A1B2RCD6"/>
<protein>
    <recommendedName>
        <fullName evidence="11">Neutral metalloproteinase</fullName>
        <ecNumber evidence="11">3.4.24.-</ecNumber>
    </recommendedName>
</protein>